<dbReference type="Proteomes" id="UP000198263">
    <property type="component" value="Unassembled WGS sequence"/>
</dbReference>
<evidence type="ECO:0000256" key="1">
    <source>
        <dbReference type="SAM" id="MobiDB-lite"/>
    </source>
</evidence>
<keyword evidence="2" id="KW-0732">Signal</keyword>
<keyword evidence="4" id="KW-1185">Reference proteome</keyword>
<dbReference type="AlphaFoldDB" id="A0A658QTG4"/>
<feature type="signal peptide" evidence="2">
    <location>
        <begin position="1"/>
        <end position="21"/>
    </location>
</feature>
<feature type="chain" id="PRO_5024921801" evidence="2">
    <location>
        <begin position="22"/>
        <end position="106"/>
    </location>
</feature>
<dbReference type="Pfam" id="PF13663">
    <property type="entry name" value="DUF4148"/>
    <property type="match status" value="1"/>
</dbReference>
<name>A0A658QTG4_9BURK</name>
<sequence length="106" mass="11070">MKSFAMMLATAALSLPLAALAQTDSPLTRAQVRADLQQLERAGYAPSKGEDPYYPQDIQAAEARVSASSGATSYGGVPSGATQSGSRVITRAASPEEMKQLYFGGQ</sequence>
<dbReference type="OrthoDB" id="9035269at2"/>
<organism evidence="3 4">
    <name type="scientific">Caballeronia concitans</name>
    <dbReference type="NCBI Taxonomy" id="1777133"/>
    <lineage>
        <taxon>Bacteria</taxon>
        <taxon>Pseudomonadati</taxon>
        <taxon>Pseudomonadota</taxon>
        <taxon>Betaproteobacteria</taxon>
        <taxon>Burkholderiales</taxon>
        <taxon>Burkholderiaceae</taxon>
        <taxon>Caballeronia</taxon>
    </lineage>
</organism>
<accession>A0A658QTG4</accession>
<protein>
    <submittedName>
        <fullName evidence="3">Membrane protein</fullName>
    </submittedName>
</protein>
<dbReference type="RefSeq" id="WP_040053363.1">
    <property type="nucleotide sequence ID" value="NZ_FCNV02000002.1"/>
</dbReference>
<evidence type="ECO:0000313" key="4">
    <source>
        <dbReference type="Proteomes" id="UP000198263"/>
    </source>
</evidence>
<comment type="caution">
    <text evidence="3">The sequence shown here is derived from an EMBL/GenBank/DDBJ whole genome shotgun (WGS) entry which is preliminary data.</text>
</comment>
<proteinExistence type="predicted"/>
<evidence type="ECO:0000313" key="3">
    <source>
        <dbReference type="EMBL" id="SAL20133.1"/>
    </source>
</evidence>
<reference evidence="3 4" key="1">
    <citation type="submission" date="2016-01" db="EMBL/GenBank/DDBJ databases">
        <authorList>
            <person name="Peeters C."/>
        </authorList>
    </citation>
    <scope>NUCLEOTIDE SEQUENCE [LARGE SCALE GENOMIC DNA]</scope>
    <source>
        <strain evidence="3">LMG 29315</strain>
    </source>
</reference>
<dbReference type="InterPro" id="IPR025421">
    <property type="entry name" value="DUF4148"/>
</dbReference>
<evidence type="ECO:0000256" key="2">
    <source>
        <dbReference type="SAM" id="SignalP"/>
    </source>
</evidence>
<feature type="region of interest" description="Disordered" evidence="1">
    <location>
        <begin position="69"/>
        <end position="90"/>
    </location>
</feature>
<gene>
    <name evidence="3" type="ORF">AWB72_01300</name>
</gene>
<dbReference type="EMBL" id="FCNV02000002">
    <property type="protein sequence ID" value="SAL20133.1"/>
    <property type="molecule type" value="Genomic_DNA"/>
</dbReference>